<dbReference type="AlphaFoldDB" id="A0A7S5DRR7"/>
<organism evidence="1">
    <name type="scientific">Rhizobium rhizogenes</name>
    <name type="common">Agrobacterium rhizogenes</name>
    <dbReference type="NCBI Taxonomy" id="359"/>
    <lineage>
        <taxon>Bacteria</taxon>
        <taxon>Pseudomonadati</taxon>
        <taxon>Pseudomonadota</taxon>
        <taxon>Alphaproteobacteria</taxon>
        <taxon>Hyphomicrobiales</taxon>
        <taxon>Rhizobiaceae</taxon>
        <taxon>Rhizobium/Agrobacterium group</taxon>
        <taxon>Rhizobium</taxon>
    </lineage>
</organism>
<sequence>MIAPKRQIVRLLTRQLDGFVAADAAVLHSGLVSSHYVTVNDTGARYSHNPHYPTKRSEKAPTLLGLIQYQWF</sequence>
<name>A0A7S5DRR7_RHIRH</name>
<dbReference type="EMBL" id="MK318971">
    <property type="protein sequence ID" value="QCL09613.1"/>
    <property type="molecule type" value="Genomic_DNA"/>
</dbReference>
<dbReference type="EMBL" id="MK318969">
    <property type="protein sequence ID" value="QCL09445.1"/>
    <property type="molecule type" value="Genomic_DNA"/>
</dbReference>
<geneLocation type="plasmid" evidence="2">
    <name>pColt5.8a</name>
</geneLocation>
<geneLocation type="plasmid" evidence="1">
    <name>pC5.7c</name>
</geneLocation>
<accession>A0A7S5DRR7</accession>
<keyword evidence="1" id="KW-0614">Plasmid</keyword>
<reference evidence="1" key="1">
    <citation type="submission" date="2018-12" db="EMBL/GenBank/DDBJ databases">
        <title>Three Rhizobium rhizogenes strains isolated from the same crown gall tumor carry diverse plasmids.</title>
        <authorList>
            <person name="Pulawska J."/>
            <person name="Kuzmanovic N."/>
        </authorList>
    </citation>
    <scope>NUCLEOTIDE SEQUENCE</scope>
    <source>
        <strain evidence="1">C5.7</strain>
        <strain evidence="2">Colt5.8</strain>
        <plasmid evidence="1">pC5.7c</plasmid>
        <plasmid evidence="2">pColt5.8a</plasmid>
    </source>
</reference>
<protein>
    <submittedName>
        <fullName evidence="1">Uncharacterized protein</fullName>
    </submittedName>
</protein>
<proteinExistence type="predicted"/>
<evidence type="ECO:0000313" key="2">
    <source>
        <dbReference type="EMBL" id="QCL09613.1"/>
    </source>
</evidence>
<gene>
    <name evidence="1" type="ORF">pC5.7c_578</name>
    <name evidence="2" type="ORF">pC5.8a_121</name>
</gene>
<evidence type="ECO:0000313" key="1">
    <source>
        <dbReference type="EMBL" id="QCL09445.1"/>
    </source>
</evidence>